<sequence>MDIALVDFVRTRLDEEAAKIAGLSFGRAAAGERGQAASQDVVDRHLRTVDVKRFVLDECQASLRTEPAGSKYLAAVERAVTNLALEYAGHPEFREEWRP</sequence>
<dbReference type="InterPro" id="IPR046193">
    <property type="entry name" value="DUF6221"/>
</dbReference>
<reference evidence="1 2" key="1">
    <citation type="journal article" date="2019" name="Int. J. Syst. Evol. Microbiol.">
        <title>The Global Catalogue of Microorganisms (GCM) 10K type strain sequencing project: providing services to taxonomists for standard genome sequencing and annotation.</title>
        <authorList>
            <consortium name="The Broad Institute Genomics Platform"/>
            <consortium name="The Broad Institute Genome Sequencing Center for Infectious Disease"/>
            <person name="Wu L."/>
            <person name="Ma J."/>
        </authorList>
    </citation>
    <scope>NUCLEOTIDE SEQUENCE [LARGE SCALE GENOMIC DNA]</scope>
    <source>
        <strain evidence="1 2">JCM 10303</strain>
    </source>
</reference>
<keyword evidence="2" id="KW-1185">Reference proteome</keyword>
<accession>A0ABN1DA62</accession>
<dbReference type="EMBL" id="BAAAGS010000029">
    <property type="protein sequence ID" value="GAA0538311.1"/>
    <property type="molecule type" value="Genomic_DNA"/>
</dbReference>
<organism evidence="1 2">
    <name type="scientific">Saccharopolyspora erythraea</name>
    <name type="common">Streptomyces erythraeus</name>
    <dbReference type="NCBI Taxonomy" id="1836"/>
    <lineage>
        <taxon>Bacteria</taxon>
        <taxon>Bacillati</taxon>
        <taxon>Actinomycetota</taxon>
        <taxon>Actinomycetes</taxon>
        <taxon>Pseudonocardiales</taxon>
        <taxon>Pseudonocardiaceae</taxon>
        <taxon>Saccharopolyspora</taxon>
    </lineage>
</organism>
<name>A0ABN1DA62_SACER</name>
<evidence type="ECO:0000313" key="2">
    <source>
        <dbReference type="Proteomes" id="UP001500729"/>
    </source>
</evidence>
<protein>
    <submittedName>
        <fullName evidence="1">Uncharacterized protein</fullName>
    </submittedName>
</protein>
<dbReference type="Proteomes" id="UP001500729">
    <property type="component" value="Unassembled WGS sequence"/>
</dbReference>
<gene>
    <name evidence="1" type="ORF">GCM10009533_41860</name>
</gene>
<dbReference type="Pfam" id="PF19730">
    <property type="entry name" value="DUF6221"/>
    <property type="match status" value="1"/>
</dbReference>
<evidence type="ECO:0000313" key="1">
    <source>
        <dbReference type="EMBL" id="GAA0538311.1"/>
    </source>
</evidence>
<proteinExistence type="predicted"/>
<dbReference type="RefSeq" id="WP_009946078.1">
    <property type="nucleotide sequence ID" value="NZ_BAAAGS010000029.1"/>
</dbReference>
<comment type="caution">
    <text evidence="1">The sequence shown here is derived from an EMBL/GenBank/DDBJ whole genome shotgun (WGS) entry which is preliminary data.</text>
</comment>